<sequence length="91" mass="10362">MKLYMRILFLIVVGISICDACDPNGDGKPQCSLLSFGKTYRNFWDPTAFWICNFMGKAELLRCPISTLYDSESKRCIPSSQWVWTPPCGDN</sequence>
<evidence type="ECO:0000256" key="1">
    <source>
        <dbReference type="SAM" id="SignalP"/>
    </source>
</evidence>
<dbReference type="InterPro" id="IPR036508">
    <property type="entry name" value="Chitin-bd_dom_sf"/>
</dbReference>
<dbReference type="AlphaFoldDB" id="A0A1L8E883"/>
<dbReference type="GO" id="GO:0008061">
    <property type="term" value="F:chitin binding"/>
    <property type="evidence" value="ECO:0007669"/>
    <property type="project" value="InterPro"/>
</dbReference>
<protein>
    <submittedName>
        <fullName evidence="2">Putative secreted protein</fullName>
    </submittedName>
</protein>
<evidence type="ECO:0000313" key="2">
    <source>
        <dbReference type="EMBL" id="JAV14846.1"/>
    </source>
</evidence>
<reference evidence="2" key="1">
    <citation type="submission" date="2017-01" db="EMBL/GenBank/DDBJ databases">
        <title>An insight into the sialome and mialome of the horn fly, Haematobia irritans.</title>
        <authorList>
            <person name="Breijo M."/>
            <person name="Boiani M."/>
            <person name="Ures X."/>
            <person name="Rocha S."/>
            <person name="Sequeira M."/>
            <person name="Ribeiro J.M."/>
        </authorList>
    </citation>
    <scope>NUCLEOTIDE SEQUENCE</scope>
</reference>
<dbReference type="PANTHER" id="PTHR20987:SF0">
    <property type="entry name" value="CHITIN-BINDING TYPE-2 DOMAIN-CONTAINING PROTEIN-RELATED"/>
    <property type="match status" value="1"/>
</dbReference>
<dbReference type="SUPFAM" id="SSF57625">
    <property type="entry name" value="Invertebrate chitin-binding proteins"/>
    <property type="match status" value="1"/>
</dbReference>
<dbReference type="PANTHER" id="PTHR20987">
    <property type="entry name" value="CHITIN-BINDING TYPE-2 DOMAIN-CONTAINING PROTEIN-RELATED"/>
    <property type="match status" value="1"/>
</dbReference>
<dbReference type="EMBL" id="GFDG01003953">
    <property type="protein sequence ID" value="JAV14846.1"/>
    <property type="molecule type" value="Transcribed_RNA"/>
</dbReference>
<keyword evidence="1" id="KW-0732">Signal</keyword>
<feature type="signal peptide" evidence="1">
    <location>
        <begin position="1"/>
        <end position="20"/>
    </location>
</feature>
<accession>A0A1L8E883</accession>
<proteinExistence type="predicted"/>
<name>A0A1L8E883_HAEIR</name>
<feature type="chain" id="PRO_5012431157" evidence="1">
    <location>
        <begin position="21"/>
        <end position="91"/>
    </location>
</feature>
<organism evidence="2">
    <name type="scientific">Haematobia irritans</name>
    <name type="common">Horn fly</name>
    <name type="synonym">Conops irritans</name>
    <dbReference type="NCBI Taxonomy" id="7368"/>
    <lineage>
        <taxon>Eukaryota</taxon>
        <taxon>Metazoa</taxon>
        <taxon>Ecdysozoa</taxon>
        <taxon>Arthropoda</taxon>
        <taxon>Hexapoda</taxon>
        <taxon>Insecta</taxon>
        <taxon>Pterygota</taxon>
        <taxon>Neoptera</taxon>
        <taxon>Endopterygota</taxon>
        <taxon>Diptera</taxon>
        <taxon>Brachycera</taxon>
        <taxon>Muscomorpha</taxon>
        <taxon>Muscoidea</taxon>
        <taxon>Muscidae</taxon>
        <taxon>Haematobia</taxon>
    </lineage>
</organism>